<organism evidence="1 2">
    <name type="scientific">Bugula neritina</name>
    <name type="common">Brown bryozoan</name>
    <name type="synonym">Sertularia neritina</name>
    <dbReference type="NCBI Taxonomy" id="10212"/>
    <lineage>
        <taxon>Eukaryota</taxon>
        <taxon>Metazoa</taxon>
        <taxon>Spiralia</taxon>
        <taxon>Lophotrochozoa</taxon>
        <taxon>Bryozoa</taxon>
        <taxon>Gymnolaemata</taxon>
        <taxon>Cheilostomatida</taxon>
        <taxon>Flustrina</taxon>
        <taxon>Buguloidea</taxon>
        <taxon>Bugulidae</taxon>
        <taxon>Bugula</taxon>
    </lineage>
</organism>
<dbReference type="EMBL" id="VXIV02002644">
    <property type="protein sequence ID" value="KAF6023933.1"/>
    <property type="molecule type" value="Genomic_DNA"/>
</dbReference>
<reference evidence="1" key="1">
    <citation type="submission" date="2020-06" db="EMBL/GenBank/DDBJ databases">
        <title>Draft genome of Bugula neritina, a colonial animal packing powerful symbionts and potential medicines.</title>
        <authorList>
            <person name="Rayko M."/>
        </authorList>
    </citation>
    <scope>NUCLEOTIDE SEQUENCE [LARGE SCALE GENOMIC DNA]</scope>
    <source>
        <strain evidence="1">Kwan_BN1</strain>
    </source>
</reference>
<proteinExistence type="predicted"/>
<evidence type="ECO:0000313" key="1">
    <source>
        <dbReference type="EMBL" id="KAF6023933.1"/>
    </source>
</evidence>
<protein>
    <submittedName>
        <fullName evidence="1">Uncharacterized protein</fullName>
    </submittedName>
</protein>
<evidence type="ECO:0000313" key="2">
    <source>
        <dbReference type="Proteomes" id="UP000593567"/>
    </source>
</evidence>
<name>A0A7J7JDF7_BUGNE</name>
<keyword evidence="2" id="KW-1185">Reference proteome</keyword>
<dbReference type="AlphaFoldDB" id="A0A7J7JDF7"/>
<accession>A0A7J7JDF7</accession>
<dbReference type="Proteomes" id="UP000593567">
    <property type="component" value="Unassembled WGS sequence"/>
</dbReference>
<gene>
    <name evidence="1" type="ORF">EB796_017758</name>
</gene>
<comment type="caution">
    <text evidence="1">The sequence shown here is derived from an EMBL/GenBank/DDBJ whole genome shotgun (WGS) entry which is preliminary data.</text>
</comment>
<sequence length="142" mass="16181">MAKEITQSPAKGQVVRKWTNNVTPLNADEALGLLEKSWGLLVTLDKQKQLNDWACTGNHYVVTDKEKDNSVLFFIQEDSNCCCYCFCGPARATTFIVLSPNYEDIATFVRRACRFLGKILLFIKKLTNNKYLLVFINTICFL</sequence>